<name>A0AB34KL46_9PEZI</name>
<evidence type="ECO:0000313" key="13">
    <source>
        <dbReference type="EMBL" id="KAL1583714.1"/>
    </source>
</evidence>
<evidence type="ECO:0000256" key="4">
    <source>
        <dbReference type="ARBA" id="ARBA00011738"/>
    </source>
</evidence>
<proteinExistence type="inferred from homology"/>
<keyword evidence="5" id="KW-0808">Transferase</keyword>
<keyword evidence="14" id="KW-1185">Reference proteome</keyword>
<accession>A0AB34KL46</accession>
<dbReference type="AlphaFoldDB" id="A0AB34KL46"/>
<keyword evidence="9 11" id="KW-0408">Iron</keyword>
<dbReference type="GeneID" id="96008900"/>
<evidence type="ECO:0000256" key="8">
    <source>
        <dbReference type="ARBA" id="ARBA00022977"/>
    </source>
</evidence>
<comment type="function">
    <text evidence="1 11">Responsible for the formation of the pyrimidine heterocycle in the thiamine biosynthesis pathway. Catalyzes the formation of hydroxymethylpyrimidine phosphate (HMP-P) from histidine and pyridoxal phosphate (PLP). The protein uses PLP and the active site histidine to form HMP-P, generating an inactive enzyme. The enzyme can only undergo a single turnover, which suggests it is a suicide enzyme.</text>
</comment>
<evidence type="ECO:0000256" key="5">
    <source>
        <dbReference type="ARBA" id="ARBA00022679"/>
    </source>
</evidence>
<evidence type="ECO:0000256" key="6">
    <source>
        <dbReference type="ARBA" id="ARBA00022723"/>
    </source>
</evidence>
<comment type="similarity">
    <text evidence="3 11">Belongs to the NMT1/THI5 family.</text>
</comment>
<sequence length="302" mass="33157">MPTTIRIALDWTPNTIHTGLFLAKAQGLYEAAGLDVQLLAPDASYTKTPAKRVEAGEVDLAICPSESCIAYAENGKMQLQAIYAVLQRDASAIVSTKLSRAAELGEGKVYGSYNARYEDAIVKEMVARDGGKGDGVKIERQQGKLSLFDAVKQGDVDATWVFVPWEGVEAELEGTQAKYFRLEDYQIPYGYSPVIARKAGPGGLDEKALTAFVTATRKAYALAAKDVDAAVQALRPHCHPERSEEFLKKSQSSINEYYGDGDQIGAMSEQKWKTWIGWLEEQKMLAKGTVETTDLFTNEFHA</sequence>
<dbReference type="EMBL" id="JAAQHG020000032">
    <property type="protein sequence ID" value="KAL1583714.1"/>
    <property type="molecule type" value="Genomic_DNA"/>
</dbReference>
<feature type="domain" description="SsuA/THI5-like" evidence="12">
    <location>
        <begin position="14"/>
        <end position="228"/>
    </location>
</feature>
<dbReference type="SUPFAM" id="SSF53850">
    <property type="entry name" value="Periplasmic binding protein-like II"/>
    <property type="match status" value="1"/>
</dbReference>
<protein>
    <recommendedName>
        <fullName evidence="11">4-amino-5-hydroxymethyl-2-methylpyrimidine phosphate synthase</fullName>
        <shortName evidence="11">HMP-P synthase</shortName>
        <shortName evidence="11">Hydroxymethylpyrimidine phosphate synthase</shortName>
    </recommendedName>
</protein>
<dbReference type="InterPro" id="IPR027939">
    <property type="entry name" value="NMT1/THI5"/>
</dbReference>
<dbReference type="GO" id="GO:0016740">
    <property type="term" value="F:transferase activity"/>
    <property type="evidence" value="ECO:0007669"/>
    <property type="project" value="UniProtKB-KW"/>
</dbReference>
<dbReference type="GO" id="GO:0009229">
    <property type="term" value="P:thiamine diphosphate biosynthetic process"/>
    <property type="evidence" value="ECO:0007669"/>
    <property type="project" value="UniProtKB-UniRule"/>
</dbReference>
<evidence type="ECO:0000256" key="3">
    <source>
        <dbReference type="ARBA" id="ARBA00009406"/>
    </source>
</evidence>
<evidence type="ECO:0000256" key="10">
    <source>
        <dbReference type="ARBA" id="ARBA00048179"/>
    </source>
</evidence>
<organism evidence="13 14">
    <name type="scientific">Cladosporium halotolerans</name>
    <dbReference type="NCBI Taxonomy" id="1052096"/>
    <lineage>
        <taxon>Eukaryota</taxon>
        <taxon>Fungi</taxon>
        <taxon>Dikarya</taxon>
        <taxon>Ascomycota</taxon>
        <taxon>Pezizomycotina</taxon>
        <taxon>Dothideomycetes</taxon>
        <taxon>Dothideomycetidae</taxon>
        <taxon>Cladosporiales</taxon>
        <taxon>Cladosporiaceae</taxon>
        <taxon>Cladosporium</taxon>
    </lineage>
</organism>
<evidence type="ECO:0000256" key="2">
    <source>
        <dbReference type="ARBA" id="ARBA00004948"/>
    </source>
</evidence>
<dbReference type="RefSeq" id="XP_069226821.1">
    <property type="nucleotide sequence ID" value="XM_069376062.1"/>
</dbReference>
<dbReference type="Proteomes" id="UP000803884">
    <property type="component" value="Unassembled WGS sequence"/>
</dbReference>
<gene>
    <name evidence="13" type="ORF">WHR41_07457</name>
</gene>
<evidence type="ECO:0000259" key="12">
    <source>
        <dbReference type="Pfam" id="PF09084"/>
    </source>
</evidence>
<dbReference type="Gene3D" id="3.40.190.10">
    <property type="entry name" value="Periplasmic binding protein-like II"/>
    <property type="match status" value="2"/>
</dbReference>
<comment type="subunit">
    <text evidence="4 11">Homodimer.</text>
</comment>
<comment type="caution">
    <text evidence="13">The sequence shown here is derived from an EMBL/GenBank/DDBJ whole genome shotgun (WGS) entry which is preliminary data.</text>
</comment>
<dbReference type="GO" id="GO:0046872">
    <property type="term" value="F:metal ion binding"/>
    <property type="evidence" value="ECO:0007669"/>
    <property type="project" value="UniProtKB-KW"/>
</dbReference>
<dbReference type="GO" id="GO:0009228">
    <property type="term" value="P:thiamine biosynthetic process"/>
    <property type="evidence" value="ECO:0007669"/>
    <property type="project" value="UniProtKB-UniRule"/>
</dbReference>
<keyword evidence="6" id="KW-0479">Metal-binding</keyword>
<reference evidence="13 14" key="1">
    <citation type="journal article" date="2020" name="Microbiol. Resour. Announc.">
        <title>Draft Genome Sequence of a Cladosporium Species Isolated from the Mesophotic Ascidian Didemnum maculosum.</title>
        <authorList>
            <person name="Gioti A."/>
            <person name="Siaperas R."/>
            <person name="Nikolaivits E."/>
            <person name="Le Goff G."/>
            <person name="Ouazzani J."/>
            <person name="Kotoulas G."/>
            <person name="Topakas E."/>
        </authorList>
    </citation>
    <scope>NUCLEOTIDE SEQUENCE [LARGE SCALE GENOMIC DNA]</scope>
    <source>
        <strain evidence="13 14">TM138-S3</strain>
    </source>
</reference>
<dbReference type="PANTHER" id="PTHR31528:SF1">
    <property type="entry name" value="4-AMINO-5-HYDROXYMETHYL-2-METHYLPYRIMIDINE PHOSPHATE SYNTHASE THI11-RELATED"/>
    <property type="match status" value="1"/>
</dbReference>
<evidence type="ECO:0000256" key="11">
    <source>
        <dbReference type="RuleBase" id="RU367015"/>
    </source>
</evidence>
<dbReference type="PANTHER" id="PTHR31528">
    <property type="entry name" value="4-AMINO-5-HYDROXYMETHYL-2-METHYLPYRIMIDINE PHOSPHATE SYNTHASE THI11-RELATED"/>
    <property type="match status" value="1"/>
</dbReference>
<evidence type="ECO:0000256" key="1">
    <source>
        <dbReference type="ARBA" id="ARBA00003469"/>
    </source>
</evidence>
<evidence type="ECO:0000313" key="14">
    <source>
        <dbReference type="Proteomes" id="UP000803884"/>
    </source>
</evidence>
<comment type="cofactor">
    <cofactor evidence="11">
        <name>Fe cation</name>
        <dbReference type="ChEBI" id="CHEBI:24875"/>
    </cofactor>
</comment>
<dbReference type="Pfam" id="PF09084">
    <property type="entry name" value="NMT1"/>
    <property type="match status" value="1"/>
</dbReference>
<comment type="catalytic activity">
    <reaction evidence="10">
        <text>N(6)-(pyridoxal phosphate)-L-lysyl-[4-amino-5-hydroxymethyl-2-methylpyrimidine phosphate synthase] + L-histidyl-[4-amino-5-hydroxymethyl-2-methylpyrimidine phosphate synthase] + 2 Fe(3+) + 4 H2O = L-lysyl-[4-amino-5-hydroxymethyl-2-methylpyrimidine phosphate synthase] + (2S)-2-amino-5-hydroxy-4-oxopentanoyl-[4-amino-5-hydroxymethyl-2-methylpyrimidine phosphate synthase] + 4-amino-2-methyl-5-(phosphooxymethyl)pyrimidine + 3-oxopropanoate + 2 Fe(2+) + 2 H(+)</text>
        <dbReference type="Rhea" id="RHEA:65756"/>
        <dbReference type="Rhea" id="RHEA-COMP:16892"/>
        <dbReference type="Rhea" id="RHEA-COMP:16893"/>
        <dbReference type="Rhea" id="RHEA-COMP:16894"/>
        <dbReference type="Rhea" id="RHEA-COMP:16895"/>
        <dbReference type="ChEBI" id="CHEBI:15377"/>
        <dbReference type="ChEBI" id="CHEBI:15378"/>
        <dbReference type="ChEBI" id="CHEBI:29033"/>
        <dbReference type="ChEBI" id="CHEBI:29034"/>
        <dbReference type="ChEBI" id="CHEBI:29969"/>
        <dbReference type="ChEBI" id="CHEBI:29979"/>
        <dbReference type="ChEBI" id="CHEBI:33190"/>
        <dbReference type="ChEBI" id="CHEBI:58354"/>
        <dbReference type="ChEBI" id="CHEBI:143915"/>
        <dbReference type="ChEBI" id="CHEBI:157692"/>
    </reaction>
    <physiologicalReaction direction="left-to-right" evidence="10">
        <dbReference type="Rhea" id="RHEA:65757"/>
    </physiologicalReaction>
</comment>
<evidence type="ECO:0000256" key="9">
    <source>
        <dbReference type="ARBA" id="ARBA00023004"/>
    </source>
</evidence>
<keyword evidence="8 11" id="KW-0784">Thiamine biosynthesis</keyword>
<comment type="pathway">
    <text evidence="2 11">Cofactor biosynthesis; thiamine diphosphate biosynthesis.</text>
</comment>
<dbReference type="InterPro" id="IPR015168">
    <property type="entry name" value="SsuA/THI5"/>
</dbReference>
<keyword evidence="7 11" id="KW-0663">Pyridoxal phosphate</keyword>
<evidence type="ECO:0000256" key="7">
    <source>
        <dbReference type="ARBA" id="ARBA00022898"/>
    </source>
</evidence>